<proteinExistence type="predicted"/>
<keyword evidence="2" id="KW-1185">Reference proteome</keyword>
<sequence length="87" mass="10665">MIYYRFVNYDIDAIKTILESMGKVRFEKSLPNRDHKPTKMKNFKLVWNGKVCEVCYLFPGDTRYTKLFHIKEYEMPETGWVWENYRN</sequence>
<organism evidence="1 2">
    <name type="scientific">Leeuwenhoekiella nanhaiensis</name>
    <dbReference type="NCBI Taxonomy" id="1655491"/>
    <lineage>
        <taxon>Bacteria</taxon>
        <taxon>Pseudomonadati</taxon>
        <taxon>Bacteroidota</taxon>
        <taxon>Flavobacteriia</taxon>
        <taxon>Flavobacteriales</taxon>
        <taxon>Flavobacteriaceae</taxon>
        <taxon>Leeuwenhoekiella</taxon>
    </lineage>
</organism>
<dbReference type="EMBL" id="NQXA01000035">
    <property type="protein sequence ID" value="PHQ27695.1"/>
    <property type="molecule type" value="Genomic_DNA"/>
</dbReference>
<evidence type="ECO:0000313" key="1">
    <source>
        <dbReference type="EMBL" id="PHQ27695.1"/>
    </source>
</evidence>
<dbReference type="Proteomes" id="UP000229433">
    <property type="component" value="Unassembled WGS sequence"/>
</dbReference>
<dbReference type="OrthoDB" id="1452015at2"/>
<dbReference type="RefSeq" id="WP_099647787.1">
    <property type="nucleotide sequence ID" value="NZ_KZ319314.1"/>
</dbReference>
<reference evidence="1 2" key="1">
    <citation type="submission" date="2017-08" db="EMBL/GenBank/DDBJ databases">
        <title>The whole genome shortgun sequences of strain Leeuwenhoekiella nanhaiensis G18 from the South China Sea.</title>
        <authorList>
            <person name="Liu Q."/>
        </authorList>
    </citation>
    <scope>NUCLEOTIDE SEQUENCE [LARGE SCALE GENOMIC DNA]</scope>
    <source>
        <strain evidence="1 2">G18</strain>
    </source>
</reference>
<name>A0A2G1VLQ6_9FLAO</name>
<comment type="caution">
    <text evidence="1">The sequence shown here is derived from an EMBL/GenBank/DDBJ whole genome shotgun (WGS) entry which is preliminary data.</text>
</comment>
<gene>
    <name evidence="1" type="ORF">CJ305_18690</name>
</gene>
<dbReference type="AlphaFoldDB" id="A0A2G1VLQ6"/>
<evidence type="ECO:0000313" key="2">
    <source>
        <dbReference type="Proteomes" id="UP000229433"/>
    </source>
</evidence>
<protein>
    <submittedName>
        <fullName evidence="1">Uncharacterized protein</fullName>
    </submittedName>
</protein>
<accession>A0A2G1VLQ6</accession>